<protein>
    <submittedName>
        <fullName evidence="1">Uncharacterized protein</fullName>
    </submittedName>
</protein>
<dbReference type="SUPFAM" id="SSF48317">
    <property type="entry name" value="Acid phosphatase/Vanadium-dependent haloperoxidase"/>
    <property type="match status" value="1"/>
</dbReference>
<dbReference type="InterPro" id="IPR036938">
    <property type="entry name" value="PAP2/HPO_sf"/>
</dbReference>
<sequence length="110" mass="11895">MIKTKVTQPMLIATIATIIAIASFPNLIFSALPTAKIVAQEVEPIKKSPDQVIRWNAIALEIIKAEKTSAPMAAHNLAMVHAAVYDAVNAISPTYQPYQVKQKAPAKTSK</sequence>
<name>A0ABT3B461_9CYAN</name>
<proteinExistence type="predicted"/>
<dbReference type="RefSeq" id="WP_263747785.1">
    <property type="nucleotide sequence ID" value="NZ_JAOWRF010000316.1"/>
</dbReference>
<organism evidence="1 2">
    <name type="scientific">Plectonema radiosum NIES-515</name>
    <dbReference type="NCBI Taxonomy" id="2986073"/>
    <lineage>
        <taxon>Bacteria</taxon>
        <taxon>Bacillati</taxon>
        <taxon>Cyanobacteriota</taxon>
        <taxon>Cyanophyceae</taxon>
        <taxon>Oscillatoriophycideae</taxon>
        <taxon>Oscillatoriales</taxon>
        <taxon>Microcoleaceae</taxon>
        <taxon>Plectonema</taxon>
    </lineage>
</organism>
<accession>A0ABT3B461</accession>
<reference evidence="1 2" key="1">
    <citation type="submission" date="2022-10" db="EMBL/GenBank/DDBJ databases">
        <title>Identification of biosynthetic pathway for the production of the potent trypsin inhibitor radiosumin.</title>
        <authorList>
            <person name="Fewer D.P."/>
            <person name="Delbaje E."/>
            <person name="Ouyang X."/>
            <person name="Agostino P.D."/>
            <person name="Wahlsten M."/>
            <person name="Jokela J."/>
            <person name="Permi P."/>
            <person name="Haapaniemi E."/>
            <person name="Koistinen H."/>
        </authorList>
    </citation>
    <scope>NUCLEOTIDE SEQUENCE [LARGE SCALE GENOMIC DNA]</scope>
    <source>
        <strain evidence="1 2">NIES-515</strain>
    </source>
</reference>
<keyword evidence="2" id="KW-1185">Reference proteome</keyword>
<dbReference type="EMBL" id="JAOWRF010000316">
    <property type="protein sequence ID" value="MCV3216139.1"/>
    <property type="molecule type" value="Genomic_DNA"/>
</dbReference>
<comment type="caution">
    <text evidence="1">The sequence shown here is derived from an EMBL/GenBank/DDBJ whole genome shotgun (WGS) entry which is preliminary data.</text>
</comment>
<dbReference type="Gene3D" id="1.10.606.20">
    <property type="match status" value="1"/>
</dbReference>
<dbReference type="Proteomes" id="UP001526143">
    <property type="component" value="Unassembled WGS sequence"/>
</dbReference>
<gene>
    <name evidence="1" type="ORF">OGM63_21945</name>
</gene>
<evidence type="ECO:0000313" key="1">
    <source>
        <dbReference type="EMBL" id="MCV3216139.1"/>
    </source>
</evidence>
<evidence type="ECO:0000313" key="2">
    <source>
        <dbReference type="Proteomes" id="UP001526143"/>
    </source>
</evidence>